<accession>A0A9W9FD31</accession>
<evidence type="ECO:0000256" key="1">
    <source>
        <dbReference type="SAM" id="MobiDB-lite"/>
    </source>
</evidence>
<comment type="caution">
    <text evidence="2">The sequence shown here is derived from an EMBL/GenBank/DDBJ whole genome shotgun (WGS) entry which is preliminary data.</text>
</comment>
<gene>
    <name evidence="2" type="ORF">N7532_005014</name>
</gene>
<proteinExistence type="predicted"/>
<dbReference type="RefSeq" id="XP_056473667.1">
    <property type="nucleotide sequence ID" value="XM_056617508.1"/>
</dbReference>
<organism evidence="2 3">
    <name type="scientific">Penicillium argentinense</name>
    <dbReference type="NCBI Taxonomy" id="1131581"/>
    <lineage>
        <taxon>Eukaryota</taxon>
        <taxon>Fungi</taxon>
        <taxon>Dikarya</taxon>
        <taxon>Ascomycota</taxon>
        <taxon>Pezizomycotina</taxon>
        <taxon>Eurotiomycetes</taxon>
        <taxon>Eurotiomycetidae</taxon>
        <taxon>Eurotiales</taxon>
        <taxon>Aspergillaceae</taxon>
        <taxon>Penicillium</taxon>
    </lineage>
</organism>
<reference evidence="2" key="1">
    <citation type="submission" date="2022-11" db="EMBL/GenBank/DDBJ databases">
        <authorList>
            <person name="Petersen C."/>
        </authorList>
    </citation>
    <scope>NUCLEOTIDE SEQUENCE</scope>
    <source>
        <strain evidence="2">IBT 30761</strain>
    </source>
</reference>
<protein>
    <submittedName>
        <fullName evidence="2">Uncharacterized protein</fullName>
    </submittedName>
</protein>
<name>A0A9W9FD31_9EURO</name>
<evidence type="ECO:0000313" key="2">
    <source>
        <dbReference type="EMBL" id="KAJ5098013.1"/>
    </source>
</evidence>
<keyword evidence="3" id="KW-1185">Reference proteome</keyword>
<feature type="region of interest" description="Disordered" evidence="1">
    <location>
        <begin position="225"/>
        <end position="252"/>
    </location>
</feature>
<sequence>MGKQTHATTNSPMRQPWLIASWPVLAACARWHQVRGSDISPPRRSDFSPCRRLQPSPAQSQPGTLEEWVQPLRTRPALPLARISRGDAGPCCPEALALGPMRHGGPLEDNDVPLRQGWIQEGPFGSCQAQLSWEDALQTLVLLTHSESFERSLPSRTYTLGILLHLLMGFGGIERHHAAFRARIEQRPVTKVGSPNRAICRHTSTGRHINLKRAGLSVHNAICVEPRRPPSGGSQPTERLGKENTPGQASWDHSRDSIGFRLDFLIHLLGVDR</sequence>
<feature type="region of interest" description="Disordered" evidence="1">
    <location>
        <begin position="36"/>
        <end position="65"/>
    </location>
</feature>
<dbReference type="Proteomes" id="UP001149074">
    <property type="component" value="Unassembled WGS sequence"/>
</dbReference>
<dbReference type="PROSITE" id="PS51257">
    <property type="entry name" value="PROKAR_LIPOPROTEIN"/>
    <property type="match status" value="1"/>
</dbReference>
<dbReference type="GeneID" id="81356487"/>
<dbReference type="AlphaFoldDB" id="A0A9W9FD31"/>
<evidence type="ECO:0000313" key="3">
    <source>
        <dbReference type="Proteomes" id="UP001149074"/>
    </source>
</evidence>
<dbReference type="EMBL" id="JAPQKI010000005">
    <property type="protein sequence ID" value="KAJ5098013.1"/>
    <property type="molecule type" value="Genomic_DNA"/>
</dbReference>
<reference evidence="2" key="2">
    <citation type="journal article" date="2023" name="IMA Fungus">
        <title>Comparative genomic study of the Penicillium genus elucidates a diverse pangenome and 15 lateral gene transfer events.</title>
        <authorList>
            <person name="Petersen C."/>
            <person name="Sorensen T."/>
            <person name="Nielsen M.R."/>
            <person name="Sondergaard T.E."/>
            <person name="Sorensen J.L."/>
            <person name="Fitzpatrick D.A."/>
            <person name="Frisvad J.C."/>
            <person name="Nielsen K.L."/>
        </authorList>
    </citation>
    <scope>NUCLEOTIDE SEQUENCE</scope>
    <source>
        <strain evidence="2">IBT 30761</strain>
    </source>
</reference>